<gene>
    <name evidence="2" type="ORF">AWB67_02391</name>
</gene>
<dbReference type="Gene3D" id="3.90.820.10">
    <property type="entry name" value="Structural Genomics, Unknown Function 30-nov-00 1gh9 Mol_id"/>
    <property type="match status" value="1"/>
</dbReference>
<comment type="caution">
    <text evidence="2">The sequence shown here is derived from an EMBL/GenBank/DDBJ whole genome shotgun (WGS) entry which is preliminary data.</text>
</comment>
<sequence>MTQAQNISTTPADDVVYTVVINDEEQYSIWPAYRAVPAGWREAGKSGAKADCLAYIETVWTDMRPASLRRHMDGVAS</sequence>
<reference evidence="2" key="1">
    <citation type="submission" date="2016-01" db="EMBL/GenBank/DDBJ databases">
        <authorList>
            <person name="Peeters C."/>
        </authorList>
    </citation>
    <scope>NUCLEOTIDE SEQUENCE [LARGE SCALE GENOMIC DNA]</scope>
    <source>
        <strain evidence="2">LMG 22937</strain>
    </source>
</reference>
<dbReference type="EMBL" id="FCOL02000011">
    <property type="protein sequence ID" value="SAL54053.1"/>
    <property type="molecule type" value="Genomic_DNA"/>
</dbReference>
<dbReference type="InterPro" id="IPR038020">
    <property type="entry name" value="MbtH-like_sf"/>
</dbReference>
<accession>A0A158ICB2</accession>
<dbReference type="GO" id="GO:0005829">
    <property type="term" value="C:cytosol"/>
    <property type="evidence" value="ECO:0007669"/>
    <property type="project" value="TreeGrafter"/>
</dbReference>
<evidence type="ECO:0000313" key="2">
    <source>
        <dbReference type="EMBL" id="SAL54053.1"/>
    </source>
</evidence>
<evidence type="ECO:0000259" key="1">
    <source>
        <dbReference type="SMART" id="SM00923"/>
    </source>
</evidence>
<evidence type="ECO:0000313" key="3">
    <source>
        <dbReference type="Proteomes" id="UP000054925"/>
    </source>
</evidence>
<keyword evidence="3" id="KW-1185">Reference proteome</keyword>
<feature type="domain" description="MbtH-like" evidence="1">
    <location>
        <begin position="10"/>
        <end position="58"/>
    </location>
</feature>
<dbReference type="SMART" id="SM00923">
    <property type="entry name" value="MbtH"/>
    <property type="match status" value="1"/>
</dbReference>
<dbReference type="Proteomes" id="UP000054925">
    <property type="component" value="Unassembled WGS sequence"/>
</dbReference>
<dbReference type="OrthoDB" id="7584480at2"/>
<organism evidence="2 3">
    <name type="scientific">Caballeronia terrestris</name>
    <dbReference type="NCBI Taxonomy" id="1226301"/>
    <lineage>
        <taxon>Bacteria</taxon>
        <taxon>Pseudomonadati</taxon>
        <taxon>Pseudomonadota</taxon>
        <taxon>Betaproteobacteria</taxon>
        <taxon>Burkholderiales</taxon>
        <taxon>Burkholderiaceae</taxon>
        <taxon>Caballeronia</taxon>
    </lineage>
</organism>
<dbReference type="InterPro" id="IPR037407">
    <property type="entry name" value="MLP_fam"/>
</dbReference>
<proteinExistence type="predicted"/>
<protein>
    <submittedName>
        <fullName evidence="2">MbtH domain-containing protein</fullName>
    </submittedName>
</protein>
<name>A0A158ICB2_9BURK</name>
<dbReference type="SUPFAM" id="SSF160582">
    <property type="entry name" value="MbtH-like"/>
    <property type="match status" value="1"/>
</dbReference>
<dbReference type="Pfam" id="PF03621">
    <property type="entry name" value="MbtH"/>
    <property type="match status" value="1"/>
</dbReference>
<dbReference type="RefSeq" id="WP_087656554.1">
    <property type="nucleotide sequence ID" value="NZ_FCOL02000011.1"/>
</dbReference>
<dbReference type="GO" id="GO:0019290">
    <property type="term" value="P:siderophore biosynthetic process"/>
    <property type="evidence" value="ECO:0007669"/>
    <property type="project" value="TreeGrafter"/>
</dbReference>
<dbReference type="PANTHER" id="PTHR38444:SF1">
    <property type="entry name" value="ENTEROBACTIN BIOSYNTHESIS PROTEIN YBDZ"/>
    <property type="match status" value="1"/>
</dbReference>
<dbReference type="AlphaFoldDB" id="A0A158ICB2"/>
<dbReference type="PANTHER" id="PTHR38444">
    <property type="entry name" value="ENTEROBACTIN BIOSYNTHESIS PROTEIN YBDZ"/>
    <property type="match status" value="1"/>
</dbReference>
<dbReference type="InterPro" id="IPR005153">
    <property type="entry name" value="MbtH-like_dom"/>
</dbReference>